<gene>
    <name evidence="1" type="ORF">PECAL_1P22450</name>
</gene>
<keyword evidence="2" id="KW-1185">Reference proteome</keyword>
<dbReference type="AlphaFoldDB" id="A0A8J2SDV8"/>
<comment type="caution">
    <text evidence="1">The sequence shown here is derived from an EMBL/GenBank/DDBJ whole genome shotgun (WGS) entry which is preliminary data.</text>
</comment>
<accession>A0A8J2SDV8</accession>
<sequence length="226" mass="24870">MGQRKITIVWTGDEKLRLRFTIPAGWDELRAWKLAELLLERLEGQPRAVDDVTMSRRGGAPLPPDALISTLAEGECVRVAPRPTVTQAKEEAPPVAAPCLAKVETRVPMAGVAIECDLVNEKAPDISLTVVDELSKQRHAFTYKADQPVRDVKRDLRDAEAPRYRFEAHMGSLFLEVDGASKLLDDFGSLSEQGVVSGSTLRHVVVLPTKLQRTAVDTCPGPYPSY</sequence>
<dbReference type="EMBL" id="CAKKNE010000001">
    <property type="protein sequence ID" value="CAH0365789.1"/>
    <property type="molecule type" value="Genomic_DNA"/>
</dbReference>
<reference evidence="1" key="1">
    <citation type="submission" date="2021-11" db="EMBL/GenBank/DDBJ databases">
        <authorList>
            <consortium name="Genoscope - CEA"/>
            <person name="William W."/>
        </authorList>
    </citation>
    <scope>NUCLEOTIDE SEQUENCE</scope>
</reference>
<evidence type="ECO:0000313" key="1">
    <source>
        <dbReference type="EMBL" id="CAH0365789.1"/>
    </source>
</evidence>
<protein>
    <submittedName>
        <fullName evidence="1">Uncharacterized protein</fullName>
    </submittedName>
</protein>
<name>A0A8J2SDV8_9STRA</name>
<organism evidence="1 2">
    <name type="scientific">Pelagomonas calceolata</name>
    <dbReference type="NCBI Taxonomy" id="35677"/>
    <lineage>
        <taxon>Eukaryota</taxon>
        <taxon>Sar</taxon>
        <taxon>Stramenopiles</taxon>
        <taxon>Ochrophyta</taxon>
        <taxon>Pelagophyceae</taxon>
        <taxon>Pelagomonadales</taxon>
        <taxon>Pelagomonadaceae</taxon>
        <taxon>Pelagomonas</taxon>
    </lineage>
</organism>
<evidence type="ECO:0000313" key="2">
    <source>
        <dbReference type="Proteomes" id="UP000789595"/>
    </source>
</evidence>
<dbReference type="Proteomes" id="UP000789595">
    <property type="component" value="Unassembled WGS sequence"/>
</dbReference>
<proteinExistence type="predicted"/>